<sequence length="193" mass="20713">MKRKPCRTIAAGLLMSMAAAFPFISAAHAASYGTQLSYSPSEASASGFDNEITKTTSSAAPSALPRSTSSDNQDSEVFVLGGKDAVMYTNTDFRADIFIDNQSTLKLKLENGAHMTGAVNTDNTAKSVTLTLAKDAQWILTDDSHIMSFSDEDLAFRNIQSNGHNIYYQKNASTILGGMTYDLPGGGKLMPEY</sequence>
<evidence type="ECO:0008006" key="4">
    <source>
        <dbReference type="Google" id="ProtNLM"/>
    </source>
</evidence>
<dbReference type="Proteomes" id="UP000184404">
    <property type="component" value="Unassembled WGS sequence"/>
</dbReference>
<dbReference type="Gene3D" id="2.160.20.20">
    <property type="match status" value="1"/>
</dbReference>
<feature type="chain" id="PRO_5012770372" description="Lipopolysaccharide export system protein LptA" evidence="1">
    <location>
        <begin position="30"/>
        <end position="193"/>
    </location>
</feature>
<dbReference type="OrthoDB" id="355208at2"/>
<reference evidence="2 3" key="1">
    <citation type="submission" date="2016-11" db="EMBL/GenBank/DDBJ databases">
        <authorList>
            <person name="Jaros S."/>
            <person name="Januszkiewicz K."/>
            <person name="Wedrychowicz H."/>
        </authorList>
    </citation>
    <scope>NUCLEOTIDE SEQUENCE [LARGE SCALE GENOMIC DNA]</scope>
    <source>
        <strain evidence="2 3">DSM 10502</strain>
    </source>
</reference>
<dbReference type="STRING" id="1123243.SAMN02745190_01492"/>
<evidence type="ECO:0000313" key="2">
    <source>
        <dbReference type="EMBL" id="SHE93050.1"/>
    </source>
</evidence>
<evidence type="ECO:0000256" key="1">
    <source>
        <dbReference type="SAM" id="SignalP"/>
    </source>
</evidence>
<feature type="signal peptide" evidence="1">
    <location>
        <begin position="1"/>
        <end position="29"/>
    </location>
</feature>
<keyword evidence="3" id="KW-1185">Reference proteome</keyword>
<dbReference type="AlphaFoldDB" id="A0A1M4XI19"/>
<name>A0A1M4XI19_9FIRM</name>
<keyword evidence="1" id="KW-0732">Signal</keyword>
<dbReference type="RefSeq" id="WP_072935592.1">
    <property type="nucleotide sequence ID" value="NZ_FQUG01000005.1"/>
</dbReference>
<evidence type="ECO:0000313" key="3">
    <source>
        <dbReference type="Proteomes" id="UP000184404"/>
    </source>
</evidence>
<dbReference type="InterPro" id="IPR012332">
    <property type="entry name" value="Autotransporter_pectin_lyase_C"/>
</dbReference>
<organism evidence="2 3">
    <name type="scientific">Schwartzia succinivorans DSM 10502</name>
    <dbReference type="NCBI Taxonomy" id="1123243"/>
    <lineage>
        <taxon>Bacteria</taxon>
        <taxon>Bacillati</taxon>
        <taxon>Bacillota</taxon>
        <taxon>Negativicutes</taxon>
        <taxon>Selenomonadales</taxon>
        <taxon>Selenomonadaceae</taxon>
        <taxon>Schwartzia</taxon>
    </lineage>
</organism>
<gene>
    <name evidence="2" type="ORF">SAMN02745190_01492</name>
</gene>
<proteinExistence type="predicted"/>
<dbReference type="EMBL" id="FQUG01000005">
    <property type="protein sequence ID" value="SHE93050.1"/>
    <property type="molecule type" value="Genomic_DNA"/>
</dbReference>
<protein>
    <recommendedName>
        <fullName evidence="4">Lipopolysaccharide export system protein LptA</fullName>
    </recommendedName>
</protein>
<accession>A0A1M4XI19</accession>